<dbReference type="NCBIfam" id="TIGR01845">
    <property type="entry name" value="outer_NodT"/>
    <property type="match status" value="1"/>
</dbReference>
<evidence type="ECO:0000313" key="3">
    <source>
        <dbReference type="EMBL" id="MFC0410799.1"/>
    </source>
</evidence>
<gene>
    <name evidence="3" type="ORF">ACFFGY_21330</name>
</gene>
<accession>A0ABV6JYJ3</accession>
<dbReference type="PANTHER" id="PTHR30203">
    <property type="entry name" value="OUTER MEMBRANE CATION EFFLUX PROTEIN"/>
    <property type="match status" value="1"/>
</dbReference>
<sequence>MISRTSIAATGRRPASHPAGCARPVLAVSLLLALAACGPKPPPVSSGLETPAQFREAANTAARWPDPQWWTGFGSPELNALMNAAAAGNFDLNAAQARVRQADAQLRITGASLLPTLDFSADASQQHNSGYGRTRGSNNAIKSLALQASYEIDFWGKNRNATEAARQSAIANRYDVGVVTLTTEASLANTYFQVLEAQEELRTQLDNLDAAQRTLAIVRAQYAAGTATGLDVAQQETLVAQQEAAVPPLRQTIGQNINSIATLVGQTPESFKVEGGRLDQLRIPEASPGLPAELLARRPDVLLAEANLASANADIAVARASLLPSVTLTGSAGFQTLSLANLITPQALVYTVAAGLTQSVFAGGALRGQVALSEAQAEELLVEYRRAIVEALVDVENAIIAYRETTEQERRRQTAVERAEQAYNISTAQLRAGTIDLITLINTQQTLFTARTSLVQARLQRFQAAVGLFRSLGGGWN</sequence>
<dbReference type="EMBL" id="JBHLUN010000017">
    <property type="protein sequence ID" value="MFC0410799.1"/>
    <property type="molecule type" value="Genomic_DNA"/>
</dbReference>
<proteinExistence type="inferred from homology"/>
<evidence type="ECO:0000256" key="2">
    <source>
        <dbReference type="RuleBase" id="RU362097"/>
    </source>
</evidence>
<keyword evidence="2" id="KW-0449">Lipoprotein</keyword>
<keyword evidence="2" id="KW-0472">Membrane</keyword>
<comment type="caution">
    <text evidence="3">The sequence shown here is derived from an EMBL/GenBank/DDBJ whole genome shotgun (WGS) entry which is preliminary data.</text>
</comment>
<keyword evidence="2" id="KW-1134">Transmembrane beta strand</keyword>
<dbReference type="InterPro" id="IPR003423">
    <property type="entry name" value="OMP_efflux"/>
</dbReference>
<dbReference type="Gene3D" id="1.20.1600.10">
    <property type="entry name" value="Outer membrane efflux proteins (OEP)"/>
    <property type="match status" value="1"/>
</dbReference>
<dbReference type="Proteomes" id="UP001589865">
    <property type="component" value="Unassembled WGS sequence"/>
</dbReference>
<keyword evidence="2" id="KW-0812">Transmembrane</keyword>
<evidence type="ECO:0000313" key="4">
    <source>
        <dbReference type="Proteomes" id="UP001589865"/>
    </source>
</evidence>
<evidence type="ECO:0000256" key="1">
    <source>
        <dbReference type="ARBA" id="ARBA00007613"/>
    </source>
</evidence>
<name>A0ABV6JYJ3_9PROT</name>
<dbReference type="Pfam" id="PF02321">
    <property type="entry name" value="OEP"/>
    <property type="match status" value="2"/>
</dbReference>
<dbReference type="RefSeq" id="WP_377046553.1">
    <property type="nucleotide sequence ID" value="NZ_JBHLUN010000017.1"/>
</dbReference>
<protein>
    <submittedName>
        <fullName evidence="3">Efflux transporter outer membrane subunit</fullName>
    </submittedName>
</protein>
<keyword evidence="4" id="KW-1185">Reference proteome</keyword>
<keyword evidence="2" id="KW-0564">Palmitate</keyword>
<comment type="similarity">
    <text evidence="1 2">Belongs to the outer membrane factor (OMF) (TC 1.B.17) family.</text>
</comment>
<dbReference type="PANTHER" id="PTHR30203:SF33">
    <property type="entry name" value="BLR4455 PROTEIN"/>
    <property type="match status" value="1"/>
</dbReference>
<reference evidence="3 4" key="1">
    <citation type="submission" date="2024-09" db="EMBL/GenBank/DDBJ databases">
        <authorList>
            <person name="Sun Q."/>
            <person name="Mori K."/>
        </authorList>
    </citation>
    <scope>NUCLEOTIDE SEQUENCE [LARGE SCALE GENOMIC DNA]</scope>
    <source>
        <strain evidence="3 4">TBRC 5777</strain>
    </source>
</reference>
<organism evidence="3 4">
    <name type="scientific">Roseomonas elaeocarpi</name>
    <dbReference type="NCBI Taxonomy" id="907779"/>
    <lineage>
        <taxon>Bacteria</taxon>
        <taxon>Pseudomonadati</taxon>
        <taxon>Pseudomonadota</taxon>
        <taxon>Alphaproteobacteria</taxon>
        <taxon>Acetobacterales</taxon>
        <taxon>Roseomonadaceae</taxon>
        <taxon>Roseomonas</taxon>
    </lineage>
</organism>
<comment type="subcellular location">
    <subcellularLocation>
        <location evidence="2">Cell membrane</location>
        <topology evidence="2">Lipid-anchor</topology>
    </subcellularLocation>
</comment>
<dbReference type="Gene3D" id="2.20.200.10">
    <property type="entry name" value="Outer membrane efflux proteins (OEP)"/>
    <property type="match status" value="1"/>
</dbReference>
<dbReference type="SUPFAM" id="SSF56954">
    <property type="entry name" value="Outer membrane efflux proteins (OEP)"/>
    <property type="match status" value="1"/>
</dbReference>
<dbReference type="InterPro" id="IPR010131">
    <property type="entry name" value="MdtP/NodT-like"/>
</dbReference>